<reference evidence="1" key="1">
    <citation type="submission" date="2020-05" db="EMBL/GenBank/DDBJ databases">
        <title>Large-scale comparative analyses of tick genomes elucidate their genetic diversity and vector capacities.</title>
        <authorList>
            <person name="Jia N."/>
            <person name="Wang J."/>
            <person name="Shi W."/>
            <person name="Du L."/>
            <person name="Sun Y."/>
            <person name="Zhan W."/>
            <person name="Jiang J."/>
            <person name="Wang Q."/>
            <person name="Zhang B."/>
            <person name="Ji P."/>
            <person name="Sakyi L.B."/>
            <person name="Cui X."/>
            <person name="Yuan T."/>
            <person name="Jiang B."/>
            <person name="Yang W."/>
            <person name="Lam T.T.-Y."/>
            <person name="Chang Q."/>
            <person name="Ding S."/>
            <person name="Wang X."/>
            <person name="Zhu J."/>
            <person name="Ruan X."/>
            <person name="Zhao L."/>
            <person name="Wei J."/>
            <person name="Que T."/>
            <person name="Du C."/>
            <person name="Cheng J."/>
            <person name="Dai P."/>
            <person name="Han X."/>
            <person name="Huang E."/>
            <person name="Gao Y."/>
            <person name="Liu J."/>
            <person name="Shao H."/>
            <person name="Ye R."/>
            <person name="Li L."/>
            <person name="Wei W."/>
            <person name="Wang X."/>
            <person name="Wang C."/>
            <person name="Yang T."/>
            <person name="Huo Q."/>
            <person name="Li W."/>
            <person name="Guo W."/>
            <person name="Chen H."/>
            <person name="Zhou L."/>
            <person name="Ni X."/>
            <person name="Tian J."/>
            <person name="Zhou Y."/>
            <person name="Sheng Y."/>
            <person name="Liu T."/>
            <person name="Pan Y."/>
            <person name="Xia L."/>
            <person name="Li J."/>
            <person name="Zhao F."/>
            <person name="Cao W."/>
        </authorList>
    </citation>
    <scope>NUCLEOTIDE SEQUENCE</scope>
    <source>
        <strain evidence="1">Hyas-2018</strain>
    </source>
</reference>
<comment type="caution">
    <text evidence="1">The sequence shown here is derived from an EMBL/GenBank/DDBJ whole genome shotgun (WGS) entry which is preliminary data.</text>
</comment>
<evidence type="ECO:0000313" key="2">
    <source>
        <dbReference type="Proteomes" id="UP000821845"/>
    </source>
</evidence>
<dbReference type="Proteomes" id="UP000821845">
    <property type="component" value="Chromosome 11"/>
</dbReference>
<sequence>MESGQPAEEKTVRVVVYRNGTNRDGKAFLVPRTLDELLKAIGAKFGIQAKRLFTSKGGEIDDTSLIRQVLMHWLPDEETLFVSSGESFVAPQSLAAGKPDWVLLNVGGKHFATTRSTLVSKEPHSMLGRLFSEGADGTVWPSAKDQHGAYLVDRSPTYFEPLLNYLRHGQLILDRGVSPRGVLEEARFYGIESVIPELERISQQSECDPGDCLPLTRQDVIRVLTRTSHLSELRFQAVFVPQGVDLSGADLSRLDLRHINFKWANLRKCRLTWANLSYCCLERADLTLANLEGAQLVGAKMMCANMEAAHLRSCNMEDPAGNSANLEGVNLKDADLDGSQMAGVNLRVATLKNANLQNCHLRQAILAGADLENCNLSGSDLHEANLRGANLKDAVMELMLTPLHMAQAI</sequence>
<organism evidence="1 2">
    <name type="scientific">Hyalomma asiaticum</name>
    <name type="common">Tick</name>
    <dbReference type="NCBI Taxonomy" id="266040"/>
    <lineage>
        <taxon>Eukaryota</taxon>
        <taxon>Metazoa</taxon>
        <taxon>Ecdysozoa</taxon>
        <taxon>Arthropoda</taxon>
        <taxon>Chelicerata</taxon>
        <taxon>Arachnida</taxon>
        <taxon>Acari</taxon>
        <taxon>Parasitiformes</taxon>
        <taxon>Ixodida</taxon>
        <taxon>Ixodoidea</taxon>
        <taxon>Ixodidae</taxon>
        <taxon>Hyalomminae</taxon>
        <taxon>Hyalomma</taxon>
    </lineage>
</organism>
<name>A0ACB7T4L4_HYAAI</name>
<evidence type="ECO:0000313" key="1">
    <source>
        <dbReference type="EMBL" id="KAH6941043.1"/>
    </source>
</evidence>
<accession>A0ACB7T4L4</accession>
<protein>
    <submittedName>
        <fullName evidence="1">Uncharacterized protein</fullName>
    </submittedName>
</protein>
<dbReference type="EMBL" id="CM023491">
    <property type="protein sequence ID" value="KAH6941043.1"/>
    <property type="molecule type" value="Genomic_DNA"/>
</dbReference>
<keyword evidence="2" id="KW-1185">Reference proteome</keyword>
<gene>
    <name evidence="1" type="ORF">HPB50_012724</name>
</gene>
<proteinExistence type="predicted"/>